<dbReference type="RefSeq" id="WP_191191940.1">
    <property type="nucleotide sequence ID" value="NZ_JACWMY010000018.1"/>
</dbReference>
<dbReference type="Gene3D" id="1.20.120.450">
    <property type="entry name" value="dinb family like domain"/>
    <property type="match status" value="1"/>
</dbReference>
<dbReference type="InterPro" id="IPR034660">
    <property type="entry name" value="DinB/YfiT-like"/>
</dbReference>
<evidence type="ECO:0000313" key="2">
    <source>
        <dbReference type="EMBL" id="MBD1367307.1"/>
    </source>
</evidence>
<accession>A0ABR7X195</accession>
<proteinExistence type="predicted"/>
<reference evidence="2 3" key="1">
    <citation type="submission" date="2020-09" db="EMBL/GenBank/DDBJ databases">
        <title>Novel species of Mucilaginibacter isolated from a glacier on the Tibetan Plateau.</title>
        <authorList>
            <person name="Liu Q."/>
            <person name="Xin Y.-H."/>
        </authorList>
    </citation>
    <scope>NUCLEOTIDE SEQUENCE [LARGE SCALE GENOMIC DNA]</scope>
    <source>
        <strain evidence="2 3">ZT4R22</strain>
    </source>
</reference>
<name>A0ABR7X195_9SPHI</name>
<feature type="domain" description="DinB-like" evidence="1">
    <location>
        <begin position="25"/>
        <end position="143"/>
    </location>
</feature>
<gene>
    <name evidence="2" type="ORF">IDJ77_26075</name>
</gene>
<dbReference type="Pfam" id="PF12867">
    <property type="entry name" value="DinB_2"/>
    <property type="match status" value="1"/>
</dbReference>
<dbReference type="Proteomes" id="UP000606600">
    <property type="component" value="Unassembled WGS sequence"/>
</dbReference>
<dbReference type="SUPFAM" id="SSF109854">
    <property type="entry name" value="DinB/YfiT-like putative metalloenzymes"/>
    <property type="match status" value="1"/>
</dbReference>
<keyword evidence="3" id="KW-1185">Reference proteome</keyword>
<protein>
    <submittedName>
        <fullName evidence="2">DinB family protein</fullName>
    </submittedName>
</protein>
<comment type="caution">
    <text evidence="2">The sequence shown here is derived from an EMBL/GenBank/DDBJ whole genome shotgun (WGS) entry which is preliminary data.</text>
</comment>
<evidence type="ECO:0000259" key="1">
    <source>
        <dbReference type="Pfam" id="PF12867"/>
    </source>
</evidence>
<organism evidence="2 3">
    <name type="scientific">Mucilaginibacter pankratovii</name>
    <dbReference type="NCBI Taxonomy" id="2772110"/>
    <lineage>
        <taxon>Bacteria</taxon>
        <taxon>Pseudomonadati</taxon>
        <taxon>Bacteroidota</taxon>
        <taxon>Sphingobacteriia</taxon>
        <taxon>Sphingobacteriales</taxon>
        <taxon>Sphingobacteriaceae</taxon>
        <taxon>Mucilaginibacter</taxon>
    </lineage>
</organism>
<sequence length="144" mass="16932">MPHIAEQLTNIITGFLDNRAPAINWQNTAAPGKWSNKQIIGHLIDSAHINLQRFVRCTYEEKFKLIYYQEEWVQAQHYAEADMNNLLKLWELVNLQIARVLATYPAERWRITCDNNRGEPVYNTVEFIANDYVAHMVHHLNQLK</sequence>
<dbReference type="InterPro" id="IPR024775">
    <property type="entry name" value="DinB-like"/>
</dbReference>
<evidence type="ECO:0000313" key="3">
    <source>
        <dbReference type="Proteomes" id="UP000606600"/>
    </source>
</evidence>
<dbReference type="EMBL" id="JACWMY010000018">
    <property type="protein sequence ID" value="MBD1367307.1"/>
    <property type="molecule type" value="Genomic_DNA"/>
</dbReference>